<name>A0A2A2AG29_9BURK</name>
<dbReference type="Gene3D" id="3.40.50.1170">
    <property type="entry name" value="L-asparaginase, N-terminal domain"/>
    <property type="match status" value="1"/>
</dbReference>
<feature type="binding site" evidence="3">
    <location>
        <position position="65"/>
    </location>
    <ligand>
        <name>substrate</name>
    </ligand>
</feature>
<dbReference type="InterPro" id="IPR006034">
    <property type="entry name" value="Asparaginase/glutaminase-like"/>
</dbReference>
<dbReference type="PROSITE" id="PS00144">
    <property type="entry name" value="ASN_GLN_ASE_1"/>
    <property type="match status" value="1"/>
</dbReference>
<dbReference type="InterPro" id="IPR027473">
    <property type="entry name" value="L-asparaginase_C"/>
</dbReference>
<comment type="caution">
    <text evidence="8">The sequence shown here is derived from an EMBL/GenBank/DDBJ whole genome shotgun (WGS) entry which is preliminary data.</text>
</comment>
<gene>
    <name evidence="8" type="ORF">CK625_10640</name>
</gene>
<dbReference type="SMART" id="SM00870">
    <property type="entry name" value="Asparaginase"/>
    <property type="match status" value="1"/>
</dbReference>
<dbReference type="PIRSF" id="PIRSF500176">
    <property type="entry name" value="L_ASNase"/>
    <property type="match status" value="1"/>
</dbReference>
<reference evidence="8 9" key="1">
    <citation type="submission" date="2017-08" db="EMBL/GenBank/DDBJ databases">
        <title>WGS of Clinical strains of the CDC Group NO-1 linked to zoonotic infections in humans.</title>
        <authorList>
            <person name="Bernier A.-M."/>
            <person name="Bernard K."/>
        </authorList>
    </citation>
    <scope>NUCLEOTIDE SEQUENCE [LARGE SCALE GENOMIC DNA]</scope>
    <source>
        <strain evidence="8 9">NML00-0135</strain>
    </source>
</reference>
<evidence type="ECO:0000259" key="7">
    <source>
        <dbReference type="Pfam" id="PF17763"/>
    </source>
</evidence>
<feature type="binding site" evidence="3">
    <location>
        <begin position="98"/>
        <end position="99"/>
    </location>
    <ligand>
        <name>substrate</name>
    </ligand>
</feature>
<evidence type="ECO:0000259" key="6">
    <source>
        <dbReference type="Pfam" id="PF00710"/>
    </source>
</evidence>
<evidence type="ECO:0000313" key="9">
    <source>
        <dbReference type="Proteomes" id="UP000218054"/>
    </source>
</evidence>
<feature type="domain" description="Asparaginase/glutaminase C-terminal" evidence="7">
    <location>
        <begin position="253"/>
        <end position="321"/>
    </location>
</feature>
<comment type="similarity">
    <text evidence="1">Belongs to the asparaginase 1 family.</text>
</comment>
<dbReference type="InterPro" id="IPR027474">
    <property type="entry name" value="L-asparaginase_N"/>
</dbReference>
<proteinExistence type="inferred from homology"/>
<keyword evidence="9" id="KW-1185">Reference proteome</keyword>
<dbReference type="Pfam" id="PF17763">
    <property type="entry name" value="Asparaginase_C"/>
    <property type="match status" value="1"/>
</dbReference>
<dbReference type="Proteomes" id="UP000218054">
    <property type="component" value="Unassembled WGS sequence"/>
</dbReference>
<dbReference type="PROSITE" id="PS00917">
    <property type="entry name" value="ASN_GLN_ASE_2"/>
    <property type="match status" value="1"/>
</dbReference>
<feature type="active site" description="O-isoaspartyl threonine intermediate" evidence="2">
    <location>
        <position position="17"/>
    </location>
</feature>
<evidence type="ECO:0000256" key="1">
    <source>
        <dbReference type="ARBA" id="ARBA00010518"/>
    </source>
</evidence>
<dbReference type="Gene3D" id="3.40.50.40">
    <property type="match status" value="1"/>
</dbReference>
<feature type="active site" evidence="5">
    <location>
        <position position="98"/>
    </location>
</feature>
<dbReference type="EMBL" id="NSJB01000009">
    <property type="protein sequence ID" value="PAT36539.1"/>
    <property type="molecule type" value="Genomic_DNA"/>
</dbReference>
<dbReference type="GO" id="GO:0006520">
    <property type="term" value="P:amino acid metabolic process"/>
    <property type="evidence" value="ECO:0007669"/>
    <property type="project" value="InterPro"/>
</dbReference>
<dbReference type="AlphaFoldDB" id="A0A2A2AG29"/>
<evidence type="ECO:0000256" key="5">
    <source>
        <dbReference type="PROSITE-ProRule" id="PRU10100"/>
    </source>
</evidence>
<dbReference type="InterPro" id="IPR036152">
    <property type="entry name" value="Asp/glu_Ase-like_sf"/>
</dbReference>
<evidence type="ECO:0000313" key="8">
    <source>
        <dbReference type="EMBL" id="PAT36539.1"/>
    </source>
</evidence>
<dbReference type="RefSeq" id="WP_095540300.1">
    <property type="nucleotide sequence ID" value="NZ_NSJB01000009.1"/>
</dbReference>
<dbReference type="Pfam" id="PF00710">
    <property type="entry name" value="Asparaginase"/>
    <property type="match status" value="1"/>
</dbReference>
<dbReference type="PANTHER" id="PTHR11707">
    <property type="entry name" value="L-ASPARAGINASE"/>
    <property type="match status" value="1"/>
</dbReference>
<dbReference type="InterPro" id="IPR037152">
    <property type="entry name" value="L-asparaginase_N_sf"/>
</dbReference>
<dbReference type="InterPro" id="IPR020827">
    <property type="entry name" value="Asparaginase/glutaminase_AS1"/>
</dbReference>
<feature type="domain" description="L-asparaginase N-terminal" evidence="6">
    <location>
        <begin position="9"/>
        <end position="205"/>
    </location>
</feature>
<dbReference type="PROSITE" id="PS51732">
    <property type="entry name" value="ASN_GLN_ASE_3"/>
    <property type="match status" value="1"/>
</dbReference>
<dbReference type="SUPFAM" id="SSF53774">
    <property type="entry name" value="Glutaminase/Asparaginase"/>
    <property type="match status" value="1"/>
</dbReference>
<dbReference type="GO" id="GO:0004067">
    <property type="term" value="F:asparaginase activity"/>
    <property type="evidence" value="ECO:0007669"/>
    <property type="project" value="UniProtKB-UniRule"/>
</dbReference>
<protein>
    <submittedName>
        <fullName evidence="8">L-asparaginase</fullName>
    </submittedName>
</protein>
<dbReference type="InterPro" id="IPR040919">
    <property type="entry name" value="Asparaginase_C"/>
</dbReference>
<organism evidence="8 9">
    <name type="scientific">Vandammella animalimorsus</name>
    <dbReference type="NCBI Taxonomy" id="2029117"/>
    <lineage>
        <taxon>Bacteria</taxon>
        <taxon>Pseudomonadati</taxon>
        <taxon>Pseudomonadota</taxon>
        <taxon>Betaproteobacteria</taxon>
        <taxon>Burkholderiales</taxon>
        <taxon>Comamonadaceae</taxon>
        <taxon>Vandammella</taxon>
    </lineage>
</organism>
<dbReference type="PRINTS" id="PR00139">
    <property type="entry name" value="ASNGLNASE"/>
</dbReference>
<sequence>MSCASAPQLHILATGGTIAGQAASASDHVGYRAAVLPVQQLLDAVPALQQLPARLHAEQILQKDSKDLDVSDWLRIAQATAAALAQPQVQGVVLTHGTDTLEETAWFLHRCLPAVGKPVVLVSAMRPAGALGADGPQNLFDACVLALSAAQAGLVRAGAGCQVLTVAAGRVFDALTVQKVQPYHVPAFSAGEAGPLAWVEQGQLRPARPCCPAGPVQDVQAAEQGAEQDAELWAPGRYQALLRAAAPTPPPAVAWLSSHAGFDARQVRALVAAGFDGLLVAGTGNGTLHHALHAALCEAAREAGVAVAVTSRCTAGAVVPQPAPPWPLLPLPPAKARLELQLRLWLERTKACARACSV</sequence>
<accession>A0A2A2AG29</accession>
<evidence type="ECO:0000256" key="3">
    <source>
        <dbReference type="PIRSR" id="PIRSR001220-2"/>
    </source>
</evidence>
<feature type="active site" evidence="4">
    <location>
        <position position="17"/>
    </location>
</feature>
<dbReference type="PANTHER" id="PTHR11707:SF28">
    <property type="entry name" value="60 KDA LYSOPHOSPHOLIPASE"/>
    <property type="match status" value="1"/>
</dbReference>
<evidence type="ECO:0000256" key="4">
    <source>
        <dbReference type="PROSITE-ProRule" id="PRU10099"/>
    </source>
</evidence>
<evidence type="ECO:0000256" key="2">
    <source>
        <dbReference type="PIRSR" id="PIRSR001220-1"/>
    </source>
</evidence>
<dbReference type="InterPro" id="IPR027475">
    <property type="entry name" value="Asparaginase/glutaminase_AS2"/>
</dbReference>
<dbReference type="PIRSF" id="PIRSF001220">
    <property type="entry name" value="L-ASNase_gatD"/>
    <property type="match status" value="1"/>
</dbReference>